<feature type="domain" description="Chemokine interleukin-8-like" evidence="2">
    <location>
        <begin position="63"/>
        <end position="116"/>
    </location>
</feature>
<dbReference type="EMBL" id="JAGKHQ010000019">
    <property type="protein sequence ID" value="KAG7481856.1"/>
    <property type="molecule type" value="Genomic_DNA"/>
</dbReference>
<dbReference type="AlphaFoldDB" id="A0AAV6Q4T1"/>
<sequence>MKTLGILLLVTLIHLLLHTSASEYLCCSSTSRELQIHTPVCLNASFCAFTGPIAPGLLLKGGCCPGFKRRELCKDLVKHVALSPDYCRVRALLVVTITNRTLCLDPSTAWSKKRLQESLKQTMI</sequence>
<dbReference type="Proteomes" id="UP000693946">
    <property type="component" value="Linkage Group LG7"/>
</dbReference>
<dbReference type="GO" id="GO:0006955">
    <property type="term" value="P:immune response"/>
    <property type="evidence" value="ECO:0007669"/>
    <property type="project" value="InterPro"/>
</dbReference>
<feature type="chain" id="PRO_5043944364" evidence="1">
    <location>
        <begin position="22"/>
        <end position="124"/>
    </location>
</feature>
<evidence type="ECO:0000259" key="2">
    <source>
        <dbReference type="Pfam" id="PF00048"/>
    </source>
</evidence>
<comment type="caution">
    <text evidence="3">The sequence shown here is derived from an EMBL/GenBank/DDBJ whole genome shotgun (WGS) entry which is preliminary data.</text>
</comment>
<evidence type="ECO:0000313" key="3">
    <source>
        <dbReference type="EMBL" id="KAG7481856.1"/>
    </source>
</evidence>
<dbReference type="Pfam" id="PF00048">
    <property type="entry name" value="IL8"/>
    <property type="match status" value="1"/>
</dbReference>
<dbReference type="InterPro" id="IPR001811">
    <property type="entry name" value="Chemokine_IL8-like_dom"/>
</dbReference>
<name>A0AAV6Q4T1_SOLSE</name>
<gene>
    <name evidence="3" type="ORF">JOB18_006701</name>
</gene>
<reference evidence="3 4" key="1">
    <citation type="journal article" date="2021" name="Sci. Rep.">
        <title>Chromosome anchoring in Senegalese sole (Solea senegalensis) reveals sex-associated markers and genome rearrangements in flatfish.</title>
        <authorList>
            <person name="Guerrero-Cozar I."/>
            <person name="Gomez-Garrido J."/>
            <person name="Berbel C."/>
            <person name="Martinez-Blanch J.F."/>
            <person name="Alioto T."/>
            <person name="Claros M.G."/>
            <person name="Gagnaire P.A."/>
            <person name="Manchado M."/>
        </authorList>
    </citation>
    <scope>NUCLEOTIDE SEQUENCE [LARGE SCALE GENOMIC DNA]</scope>
    <source>
        <strain evidence="3">Sse05_10M</strain>
    </source>
</reference>
<keyword evidence="1" id="KW-0732">Signal</keyword>
<feature type="signal peptide" evidence="1">
    <location>
        <begin position="1"/>
        <end position="21"/>
    </location>
</feature>
<accession>A0AAV6Q4T1</accession>
<dbReference type="GO" id="GO:0008009">
    <property type="term" value="F:chemokine activity"/>
    <property type="evidence" value="ECO:0007669"/>
    <property type="project" value="InterPro"/>
</dbReference>
<proteinExistence type="predicted"/>
<evidence type="ECO:0000313" key="4">
    <source>
        <dbReference type="Proteomes" id="UP000693946"/>
    </source>
</evidence>
<protein>
    <submittedName>
        <fullName evidence="3">Eotaxin-like</fullName>
    </submittedName>
</protein>
<dbReference type="GO" id="GO:0005576">
    <property type="term" value="C:extracellular region"/>
    <property type="evidence" value="ECO:0007669"/>
    <property type="project" value="InterPro"/>
</dbReference>
<evidence type="ECO:0000256" key="1">
    <source>
        <dbReference type="SAM" id="SignalP"/>
    </source>
</evidence>
<organism evidence="3 4">
    <name type="scientific">Solea senegalensis</name>
    <name type="common">Senegalese sole</name>
    <dbReference type="NCBI Taxonomy" id="28829"/>
    <lineage>
        <taxon>Eukaryota</taxon>
        <taxon>Metazoa</taxon>
        <taxon>Chordata</taxon>
        <taxon>Craniata</taxon>
        <taxon>Vertebrata</taxon>
        <taxon>Euteleostomi</taxon>
        <taxon>Actinopterygii</taxon>
        <taxon>Neopterygii</taxon>
        <taxon>Teleostei</taxon>
        <taxon>Neoteleostei</taxon>
        <taxon>Acanthomorphata</taxon>
        <taxon>Carangaria</taxon>
        <taxon>Pleuronectiformes</taxon>
        <taxon>Pleuronectoidei</taxon>
        <taxon>Soleidae</taxon>
        <taxon>Solea</taxon>
    </lineage>
</organism>
<keyword evidence="4" id="KW-1185">Reference proteome</keyword>